<keyword evidence="9" id="KW-1185">Reference proteome</keyword>
<protein>
    <recommendedName>
        <fullName evidence="10">Alkaline phytoceramidase</fullName>
    </recommendedName>
</protein>
<keyword evidence="5 7" id="KW-1133">Transmembrane helix</keyword>
<accession>A0ABR2W4S4</accession>
<feature type="transmembrane region" description="Helical" evidence="7">
    <location>
        <begin position="226"/>
        <end position="245"/>
    </location>
</feature>
<keyword evidence="3 7" id="KW-0812">Transmembrane</keyword>
<evidence type="ECO:0000256" key="4">
    <source>
        <dbReference type="ARBA" id="ARBA00022801"/>
    </source>
</evidence>
<feature type="transmembrane region" description="Helical" evidence="7">
    <location>
        <begin position="116"/>
        <end position="138"/>
    </location>
</feature>
<keyword evidence="4" id="KW-0378">Hydrolase</keyword>
<evidence type="ECO:0000313" key="8">
    <source>
        <dbReference type="EMBL" id="KAK9719740.1"/>
    </source>
</evidence>
<feature type="transmembrane region" description="Helical" evidence="7">
    <location>
        <begin position="32"/>
        <end position="54"/>
    </location>
</feature>
<dbReference type="Proteomes" id="UP001479436">
    <property type="component" value="Unassembled WGS sequence"/>
</dbReference>
<dbReference type="PANTHER" id="PTHR46187">
    <property type="entry name" value="ALKALINE CERAMIDASE 3"/>
    <property type="match status" value="1"/>
</dbReference>
<evidence type="ECO:0008006" key="10">
    <source>
        <dbReference type="Google" id="ProtNLM"/>
    </source>
</evidence>
<dbReference type="Pfam" id="PF05875">
    <property type="entry name" value="Ceramidase"/>
    <property type="match status" value="1"/>
</dbReference>
<comment type="subcellular location">
    <subcellularLocation>
        <location evidence="1">Membrane</location>
        <topology evidence="1">Multi-pass membrane protein</topology>
    </subcellularLocation>
</comment>
<evidence type="ECO:0000256" key="5">
    <source>
        <dbReference type="ARBA" id="ARBA00022989"/>
    </source>
</evidence>
<evidence type="ECO:0000313" key="9">
    <source>
        <dbReference type="Proteomes" id="UP001479436"/>
    </source>
</evidence>
<evidence type="ECO:0000256" key="7">
    <source>
        <dbReference type="SAM" id="Phobius"/>
    </source>
</evidence>
<feature type="transmembrane region" description="Helical" evidence="7">
    <location>
        <begin position="66"/>
        <end position="85"/>
    </location>
</feature>
<feature type="transmembrane region" description="Helical" evidence="7">
    <location>
        <begin position="178"/>
        <end position="196"/>
    </location>
</feature>
<sequence length="278" mass="31987">MSQESNILGYPGYWGSSTSSVDWCETNYEYNYYVAEMFNTFSSLAMVVIGELGAWLHPKAEISYRIAFRLVAVVGWGSLLFHCTLKYETQMLDELPMCWTAAMLYYCLVTNKYPKIGSWFPILLSAYTIFVTLVVSLSSGKLQFYLFHITFGSLEIVDLIMTLNIYLKKRKGAAAIKWLFEAGIAFYLVAVIIWSTDYSFCKYLNGHVATILGNSTVLPFNPQFHAFWHILVSTGLYYLSLLILVDRQETLGHKAKLHYLFHLVPYVSWDEYPKPKTY</sequence>
<evidence type="ECO:0000256" key="2">
    <source>
        <dbReference type="ARBA" id="ARBA00009780"/>
    </source>
</evidence>
<dbReference type="EMBL" id="JASJQH010007038">
    <property type="protein sequence ID" value="KAK9719740.1"/>
    <property type="molecule type" value="Genomic_DNA"/>
</dbReference>
<gene>
    <name evidence="8" type="ORF">K7432_004618</name>
</gene>
<keyword evidence="6 7" id="KW-0472">Membrane</keyword>
<dbReference type="PANTHER" id="PTHR46187:SF3">
    <property type="entry name" value="ALKALINE CERAMIDASE 3"/>
    <property type="match status" value="1"/>
</dbReference>
<comment type="caution">
    <text evidence="8">The sequence shown here is derived from an EMBL/GenBank/DDBJ whole genome shotgun (WGS) entry which is preliminary data.</text>
</comment>
<evidence type="ECO:0000256" key="3">
    <source>
        <dbReference type="ARBA" id="ARBA00022692"/>
    </source>
</evidence>
<feature type="transmembrane region" description="Helical" evidence="7">
    <location>
        <begin position="144"/>
        <end position="166"/>
    </location>
</feature>
<dbReference type="InterPro" id="IPR008901">
    <property type="entry name" value="ACER"/>
</dbReference>
<evidence type="ECO:0000256" key="6">
    <source>
        <dbReference type="ARBA" id="ARBA00023136"/>
    </source>
</evidence>
<proteinExistence type="inferred from homology"/>
<organism evidence="8 9">
    <name type="scientific">Basidiobolus ranarum</name>
    <dbReference type="NCBI Taxonomy" id="34480"/>
    <lineage>
        <taxon>Eukaryota</taxon>
        <taxon>Fungi</taxon>
        <taxon>Fungi incertae sedis</taxon>
        <taxon>Zoopagomycota</taxon>
        <taxon>Entomophthoromycotina</taxon>
        <taxon>Basidiobolomycetes</taxon>
        <taxon>Basidiobolales</taxon>
        <taxon>Basidiobolaceae</taxon>
        <taxon>Basidiobolus</taxon>
    </lineage>
</organism>
<comment type="similarity">
    <text evidence="2">Belongs to the alkaline ceramidase family.</text>
</comment>
<evidence type="ECO:0000256" key="1">
    <source>
        <dbReference type="ARBA" id="ARBA00004141"/>
    </source>
</evidence>
<name>A0ABR2W4S4_9FUNG</name>
<reference evidence="8 9" key="1">
    <citation type="submission" date="2023-04" db="EMBL/GenBank/DDBJ databases">
        <title>Genome of Basidiobolus ranarum AG-B5.</title>
        <authorList>
            <person name="Stajich J.E."/>
            <person name="Carter-House D."/>
            <person name="Gryganskyi A."/>
        </authorList>
    </citation>
    <scope>NUCLEOTIDE SEQUENCE [LARGE SCALE GENOMIC DNA]</scope>
    <source>
        <strain evidence="8 9">AG-B5</strain>
    </source>
</reference>